<evidence type="ECO:0000259" key="6">
    <source>
        <dbReference type="PROSITE" id="PS50928"/>
    </source>
</evidence>
<feature type="transmembrane region" description="Helical" evidence="5">
    <location>
        <begin position="181"/>
        <end position="201"/>
    </location>
</feature>
<evidence type="ECO:0000256" key="3">
    <source>
        <dbReference type="ARBA" id="ARBA00022989"/>
    </source>
</evidence>
<dbReference type="RefSeq" id="WP_012608866.1">
    <property type="nucleotide sequence ID" value="NC_011766.1"/>
</dbReference>
<feature type="transmembrane region" description="Helical" evidence="5">
    <location>
        <begin position="251"/>
        <end position="269"/>
    </location>
</feature>
<gene>
    <name evidence="7" type="ordered locus">DKAM_1199</name>
</gene>
<name>B8D5Z4_DESA1</name>
<feature type="transmembrane region" description="Helical" evidence="5">
    <location>
        <begin position="12"/>
        <end position="35"/>
    </location>
</feature>
<dbReference type="KEGG" id="dka:DKAM_1199"/>
<dbReference type="GO" id="GO:0055085">
    <property type="term" value="P:transmembrane transport"/>
    <property type="evidence" value="ECO:0007669"/>
    <property type="project" value="InterPro"/>
</dbReference>
<feature type="transmembrane region" description="Helical" evidence="5">
    <location>
        <begin position="207"/>
        <end position="226"/>
    </location>
</feature>
<organism evidence="7 8">
    <name type="scientific">Desulfurococcus amylolyticus (strain DSM 18924 / JCM 16383 / VKM B-2413 / 1221n)</name>
    <name type="common">Desulfurococcus kamchatkensis</name>
    <dbReference type="NCBI Taxonomy" id="490899"/>
    <lineage>
        <taxon>Archaea</taxon>
        <taxon>Thermoproteota</taxon>
        <taxon>Thermoprotei</taxon>
        <taxon>Desulfurococcales</taxon>
        <taxon>Desulfurococcaceae</taxon>
        <taxon>Desulfurococcus</taxon>
    </lineage>
</organism>
<dbReference type="InterPro" id="IPR035906">
    <property type="entry name" value="MetI-like_sf"/>
</dbReference>
<feature type="transmembrane region" description="Helical" evidence="5">
    <location>
        <begin position="357"/>
        <end position="381"/>
    </location>
</feature>
<dbReference type="Proteomes" id="UP000006903">
    <property type="component" value="Chromosome"/>
</dbReference>
<accession>B8D5Z4</accession>
<dbReference type="PANTHER" id="PTHR42744">
    <property type="entry name" value="BINDING-PROTEIN-DEPENDENT TRANSPORT SYSTEMS INNER MEMBRANE COMPONENT"/>
    <property type="match status" value="1"/>
</dbReference>
<feature type="transmembrane region" description="Helical" evidence="5">
    <location>
        <begin position="462"/>
        <end position="483"/>
    </location>
</feature>
<reference evidence="7 8" key="1">
    <citation type="journal article" date="2009" name="J. Bacteriol.">
        <title>Complete genome sequence of the anaerobic, protein-degrading hyperthermophilic crenarchaeon Desulfurococcus kamchatkensis.</title>
        <authorList>
            <person name="Ravin N.V."/>
            <person name="Mardanov A.V."/>
            <person name="Beletsky A.V."/>
            <person name="Kublanov I.V."/>
            <person name="Kolganova T.V."/>
            <person name="Lebedinsky A.V."/>
            <person name="Chernyh N.A."/>
            <person name="Bonch-Osmolovskaya E.A."/>
            <person name="Skryabin K.G."/>
        </authorList>
    </citation>
    <scope>NUCLEOTIDE SEQUENCE [LARGE SCALE GENOMIC DNA]</scope>
    <source>
        <strain evidence="8">DSM 18924 / JCM 16383 / VKM B-2413 / 1221n</strain>
    </source>
</reference>
<evidence type="ECO:0000256" key="2">
    <source>
        <dbReference type="ARBA" id="ARBA00022692"/>
    </source>
</evidence>
<feature type="transmembrane region" description="Helical" evidence="5">
    <location>
        <begin position="299"/>
        <end position="318"/>
    </location>
</feature>
<feature type="transmembrane region" description="Helical" evidence="5">
    <location>
        <begin position="401"/>
        <end position="420"/>
    </location>
</feature>
<keyword evidence="4 5" id="KW-0472">Membrane</keyword>
<protein>
    <submittedName>
        <fullName evidence="7">Binding-protein-dependent transport systems inner membrane component</fullName>
    </submittedName>
</protein>
<evidence type="ECO:0000313" key="8">
    <source>
        <dbReference type="Proteomes" id="UP000006903"/>
    </source>
</evidence>
<dbReference type="SUPFAM" id="SSF161098">
    <property type="entry name" value="MetI-like"/>
    <property type="match status" value="2"/>
</dbReference>
<feature type="transmembrane region" description="Helical" evidence="5">
    <location>
        <begin position="47"/>
        <end position="69"/>
    </location>
</feature>
<feature type="transmembrane region" description="Helical" evidence="5">
    <location>
        <begin position="140"/>
        <end position="160"/>
    </location>
</feature>
<comment type="similarity">
    <text evidence="5">Belongs to the binding-protein-dependent transport system permease family.</text>
</comment>
<dbReference type="STRING" id="490899.DKAM_1199"/>
<dbReference type="eggNOG" id="arCOG00174">
    <property type="taxonomic scope" value="Archaea"/>
</dbReference>
<dbReference type="AlphaFoldDB" id="B8D5Z4"/>
<dbReference type="HOGENOM" id="CLU_036171_2_0_2"/>
<sequence>MVPELVVATLLSLYRMFAAYLLSLLIALFTGIAMARNRVVEAVLLPILDVLQSIPILGFFPVVLSAFVYGLGPGLGGELSAIVLISTSLVWNMIFGVYASIKSLDPSFDLMASVYRIPLPLKLALVYVPASRTSLLSNSLISWASGWFFLTSAEVISMGTQTLKLVGLGSFIFDASNRGDAQAFAAGMGVLFTVILATYIILWNPAVVKYTGLTILPGVMAVFNALERLTRLFWRLVVKAILRAWLYSRRLVLPSSTALVLVALLGPQIRPTGFSTGLLYGSLVKYLNMFLTNVWPTLLRVYVVLLVSLLISLPLAYLSHRRRAVGLAACTAGELLSSIPAMIWWPLLLPVAHAAPWFVMFFVYLQGALWYVYFNVMIFGLQYVKRDIIELTDVYKIRGFLYFKSVFIPAMLPSILTGLLSASGGAWNASIAAEYIAFGDFEVDIGGVGSLIDKLAAQGDSLGVLFVALYMSLVIVLLNKLIWGRLFARLGARFVVD</sequence>
<evidence type="ECO:0000256" key="4">
    <source>
        <dbReference type="ARBA" id="ARBA00023136"/>
    </source>
</evidence>
<evidence type="ECO:0000256" key="1">
    <source>
        <dbReference type="ARBA" id="ARBA00004141"/>
    </source>
</evidence>
<feature type="domain" description="ABC transmembrane type-1" evidence="6">
    <location>
        <begin position="9"/>
        <end position="201"/>
    </location>
</feature>
<feature type="transmembrane region" description="Helical" evidence="5">
    <location>
        <begin position="325"/>
        <end position="345"/>
    </location>
</feature>
<evidence type="ECO:0000313" key="7">
    <source>
        <dbReference type="EMBL" id="ACL11525.1"/>
    </source>
</evidence>
<dbReference type="Gene3D" id="1.10.3720.10">
    <property type="entry name" value="MetI-like"/>
    <property type="match status" value="2"/>
</dbReference>
<feature type="transmembrane region" description="Helical" evidence="5">
    <location>
        <begin position="81"/>
        <end position="101"/>
    </location>
</feature>
<dbReference type="Pfam" id="PF00528">
    <property type="entry name" value="BPD_transp_1"/>
    <property type="match status" value="2"/>
</dbReference>
<keyword evidence="3 5" id="KW-1133">Transmembrane helix</keyword>
<dbReference type="PROSITE" id="PS50928">
    <property type="entry name" value="ABC_TM1"/>
    <property type="match status" value="2"/>
</dbReference>
<feature type="domain" description="ABC transmembrane type-1" evidence="6">
    <location>
        <begin position="294"/>
        <end position="482"/>
    </location>
</feature>
<dbReference type="GO" id="GO:0005886">
    <property type="term" value="C:plasma membrane"/>
    <property type="evidence" value="ECO:0007669"/>
    <property type="project" value="UniProtKB-SubCell"/>
</dbReference>
<dbReference type="PANTHER" id="PTHR42744:SF1">
    <property type="entry name" value="BINDING-PROTEIN-DEPENDENT TRANSPORT SYSTEMS INNER MEMBRANE COMPONENT"/>
    <property type="match status" value="1"/>
</dbReference>
<evidence type="ECO:0000256" key="5">
    <source>
        <dbReference type="RuleBase" id="RU363032"/>
    </source>
</evidence>
<keyword evidence="5" id="KW-0813">Transport</keyword>
<dbReference type="EMBL" id="CP001140">
    <property type="protein sequence ID" value="ACL11525.1"/>
    <property type="molecule type" value="Genomic_DNA"/>
</dbReference>
<dbReference type="InterPro" id="IPR000515">
    <property type="entry name" value="MetI-like"/>
</dbReference>
<comment type="subcellular location">
    <subcellularLocation>
        <location evidence="5">Cell membrane</location>
        <topology evidence="5">Multi-pass membrane protein</topology>
    </subcellularLocation>
    <subcellularLocation>
        <location evidence="1">Membrane</location>
        <topology evidence="1">Multi-pass membrane protein</topology>
    </subcellularLocation>
</comment>
<keyword evidence="2 5" id="KW-0812">Transmembrane</keyword>
<proteinExistence type="inferred from homology"/>
<dbReference type="GeneID" id="7171277"/>